<keyword evidence="3" id="KW-0863">Zinc-finger</keyword>
<dbReference type="GO" id="GO:0008270">
    <property type="term" value="F:zinc ion binding"/>
    <property type="evidence" value="ECO:0007669"/>
    <property type="project" value="UniProtKB-KW"/>
</dbReference>
<feature type="region of interest" description="Disordered" evidence="5">
    <location>
        <begin position="165"/>
        <end position="232"/>
    </location>
</feature>
<protein>
    <recommendedName>
        <fullName evidence="6">C2H2-type domain-containing protein</fullName>
    </recommendedName>
</protein>
<name>A0A182JMD0_ANOAO</name>
<feature type="domain" description="C2H2-type" evidence="6">
    <location>
        <begin position="244"/>
        <end position="271"/>
    </location>
</feature>
<feature type="compositionally biased region" description="Polar residues" evidence="5">
    <location>
        <begin position="1"/>
        <end position="21"/>
    </location>
</feature>
<feature type="region of interest" description="Disordered" evidence="5">
    <location>
        <begin position="1"/>
        <end position="24"/>
    </location>
</feature>
<dbReference type="VEuPathDB" id="VectorBase:AATE020770"/>
<feature type="compositionally biased region" description="Acidic residues" evidence="5">
    <location>
        <begin position="215"/>
        <end position="224"/>
    </location>
</feature>
<keyword evidence="1" id="KW-0479">Metal-binding</keyword>
<feature type="compositionally biased region" description="Basic and acidic residues" evidence="5">
    <location>
        <begin position="189"/>
        <end position="201"/>
    </location>
</feature>
<dbReference type="SMART" id="SM00355">
    <property type="entry name" value="ZnF_C2H2"/>
    <property type="match status" value="4"/>
</dbReference>
<evidence type="ECO:0000256" key="4">
    <source>
        <dbReference type="ARBA" id="ARBA00022833"/>
    </source>
</evidence>
<dbReference type="Pfam" id="PF00096">
    <property type="entry name" value="zf-C2H2"/>
    <property type="match status" value="1"/>
</dbReference>
<evidence type="ECO:0000313" key="7">
    <source>
        <dbReference type="EnsemblMetazoa" id="AATE020770-PA.1"/>
    </source>
</evidence>
<evidence type="ECO:0000256" key="5">
    <source>
        <dbReference type="SAM" id="MobiDB-lite"/>
    </source>
</evidence>
<evidence type="ECO:0000256" key="3">
    <source>
        <dbReference type="ARBA" id="ARBA00022771"/>
    </source>
</evidence>
<accession>A0A182JMD0</accession>
<keyword evidence="2" id="KW-0677">Repeat</keyword>
<feature type="domain" description="C2H2-type" evidence="6">
    <location>
        <begin position="56"/>
        <end position="83"/>
    </location>
</feature>
<dbReference type="PROSITE" id="PS50157">
    <property type="entry name" value="ZINC_FINGER_C2H2_2"/>
    <property type="match status" value="3"/>
</dbReference>
<keyword evidence="4" id="KW-0862">Zinc</keyword>
<dbReference type="PROSITE" id="PS00028">
    <property type="entry name" value="ZINC_FINGER_C2H2_1"/>
    <property type="match status" value="3"/>
</dbReference>
<feature type="domain" description="C2H2-type" evidence="6">
    <location>
        <begin position="83"/>
        <end position="107"/>
    </location>
</feature>
<reference evidence="7" key="1">
    <citation type="submission" date="2022-08" db="UniProtKB">
        <authorList>
            <consortium name="EnsemblMetazoa"/>
        </authorList>
    </citation>
    <scope>IDENTIFICATION</scope>
    <source>
        <strain evidence="7">EBRO</strain>
    </source>
</reference>
<dbReference type="InterPro" id="IPR036236">
    <property type="entry name" value="Znf_C2H2_sf"/>
</dbReference>
<dbReference type="PANTHER" id="PTHR24379:SF121">
    <property type="entry name" value="C2H2-TYPE DOMAIN-CONTAINING PROTEIN"/>
    <property type="match status" value="1"/>
</dbReference>
<dbReference type="PANTHER" id="PTHR24379">
    <property type="entry name" value="KRAB AND ZINC FINGER DOMAIN-CONTAINING"/>
    <property type="match status" value="1"/>
</dbReference>
<proteinExistence type="predicted"/>
<sequence length="413" mass="45870">MATATTDCSVPYNPSNQTRPSNAEDFPNFRDFQIVKMVKHFYVITDGSKQQLRLGFKCKTCSVTFNKTMQLLGHIRLHFEDEHMCRDCGKYFFDPKKLKIHVRAKHSLATVLRCQLGCEMFRTPSFKALQMHYERYHFVKIRMRELRKMEDAVRNGGTVMTQLVNLKPKPHRDGPPVEFRLPSSDEESQDPHEVAATDDGRLGQVETNPTPREAVEEDAEEEADSREGSMTVELPEDERVYDHMQCCVCGAIFGNEQQLETHVNSHTAPFECSFCSTAAQLAAVNPYQQTTATTLTPIGQNTQIAWPITATPITANHHHHHQLPQTQQILPPVQNQIEIIPLHGPAGTTTTTSPHGIITAIAPQHQQLQQIQGQPQQTLTPIQISLKDAAGNVISGGTGGSGSAGGSFAGTLQ</sequence>
<dbReference type="EnsemblMetazoa" id="AATE020770-RA">
    <property type="protein sequence ID" value="AATE020770-PA.1"/>
    <property type="gene ID" value="AATE020770"/>
</dbReference>
<dbReference type="SUPFAM" id="SSF57667">
    <property type="entry name" value="beta-beta-alpha zinc fingers"/>
    <property type="match status" value="1"/>
</dbReference>
<evidence type="ECO:0000256" key="1">
    <source>
        <dbReference type="ARBA" id="ARBA00022723"/>
    </source>
</evidence>
<evidence type="ECO:0000256" key="2">
    <source>
        <dbReference type="ARBA" id="ARBA00022737"/>
    </source>
</evidence>
<dbReference type="AlphaFoldDB" id="A0A182JMD0"/>
<dbReference type="STRING" id="41427.A0A182JMD0"/>
<dbReference type="InterPro" id="IPR013087">
    <property type="entry name" value="Znf_C2H2_type"/>
</dbReference>
<organism evidence="7">
    <name type="scientific">Anopheles atroparvus</name>
    <name type="common">European mosquito</name>
    <dbReference type="NCBI Taxonomy" id="41427"/>
    <lineage>
        <taxon>Eukaryota</taxon>
        <taxon>Metazoa</taxon>
        <taxon>Ecdysozoa</taxon>
        <taxon>Arthropoda</taxon>
        <taxon>Hexapoda</taxon>
        <taxon>Insecta</taxon>
        <taxon>Pterygota</taxon>
        <taxon>Neoptera</taxon>
        <taxon>Endopterygota</taxon>
        <taxon>Diptera</taxon>
        <taxon>Nematocera</taxon>
        <taxon>Culicoidea</taxon>
        <taxon>Culicidae</taxon>
        <taxon>Anophelinae</taxon>
        <taxon>Anopheles</taxon>
    </lineage>
</organism>
<evidence type="ECO:0000259" key="6">
    <source>
        <dbReference type="PROSITE" id="PS50157"/>
    </source>
</evidence>
<dbReference type="Gene3D" id="3.30.160.60">
    <property type="entry name" value="Classic Zinc Finger"/>
    <property type="match status" value="2"/>
</dbReference>